<dbReference type="EMBL" id="BAER01000061">
    <property type="protein sequence ID" value="GAC33465.1"/>
    <property type="molecule type" value="Genomic_DNA"/>
</dbReference>
<comment type="caution">
    <text evidence="1">The sequence shown here is derived from an EMBL/GenBank/DDBJ whole genome shotgun (WGS) entry which is preliminary data.</text>
</comment>
<dbReference type="Proteomes" id="UP000006322">
    <property type="component" value="Unassembled WGS sequence"/>
</dbReference>
<proteinExistence type="predicted"/>
<name>K7ADR6_9ALTE</name>
<accession>K7ADR6</accession>
<reference evidence="2" key="1">
    <citation type="journal article" date="2014" name="Environ. Microbiol.">
        <title>Comparative genomics of the marine bacterial genus Glaciecola reveals the high degree of genomic diversity and genomic characteristic for cold adaptation.</title>
        <authorList>
            <person name="Qin Q.L."/>
            <person name="Xie B.B."/>
            <person name="Yu Y."/>
            <person name="Shu Y.L."/>
            <person name="Rong J.C."/>
            <person name="Zhang Y.J."/>
            <person name="Zhao D.L."/>
            <person name="Chen X.L."/>
            <person name="Zhang X.Y."/>
            <person name="Chen B."/>
            <person name="Zhou B.C."/>
            <person name="Zhang Y.Z."/>
        </authorList>
    </citation>
    <scope>NUCLEOTIDE SEQUENCE [LARGE SCALE GENOMIC DNA]</scope>
    <source>
        <strain evidence="2">LMG 21857</strain>
    </source>
</reference>
<keyword evidence="2" id="KW-1185">Reference proteome</keyword>
<organism evidence="1 2">
    <name type="scientific">Paraglaciecola polaris LMG 21857</name>
    <dbReference type="NCBI Taxonomy" id="1129793"/>
    <lineage>
        <taxon>Bacteria</taxon>
        <taxon>Pseudomonadati</taxon>
        <taxon>Pseudomonadota</taxon>
        <taxon>Gammaproteobacteria</taxon>
        <taxon>Alteromonadales</taxon>
        <taxon>Alteromonadaceae</taxon>
        <taxon>Paraglaciecola</taxon>
    </lineage>
</organism>
<gene>
    <name evidence="1" type="ORF">GPLA_2567</name>
</gene>
<evidence type="ECO:0000313" key="2">
    <source>
        <dbReference type="Proteomes" id="UP000006322"/>
    </source>
</evidence>
<dbReference type="AlphaFoldDB" id="K7ADR6"/>
<evidence type="ECO:0000313" key="1">
    <source>
        <dbReference type="EMBL" id="GAC33465.1"/>
    </source>
</evidence>
<protein>
    <submittedName>
        <fullName evidence="1">Uncharacterized protein</fullName>
    </submittedName>
</protein>
<sequence length="50" mass="5704">MVGVQHIHFIEFEQDNVMTSTNLALSINGVSIRILSKKTASWRFSILNKK</sequence>